<feature type="region of interest" description="Disordered" evidence="1">
    <location>
        <begin position="271"/>
        <end position="339"/>
    </location>
</feature>
<organism evidence="2 3">
    <name type="scientific">Plenodomus tracheiphilus IPT5</name>
    <dbReference type="NCBI Taxonomy" id="1408161"/>
    <lineage>
        <taxon>Eukaryota</taxon>
        <taxon>Fungi</taxon>
        <taxon>Dikarya</taxon>
        <taxon>Ascomycota</taxon>
        <taxon>Pezizomycotina</taxon>
        <taxon>Dothideomycetes</taxon>
        <taxon>Pleosporomycetidae</taxon>
        <taxon>Pleosporales</taxon>
        <taxon>Pleosporineae</taxon>
        <taxon>Leptosphaeriaceae</taxon>
        <taxon>Plenodomus</taxon>
    </lineage>
</organism>
<reference evidence="2" key="1">
    <citation type="submission" date="2020-01" db="EMBL/GenBank/DDBJ databases">
        <authorList>
            <consortium name="DOE Joint Genome Institute"/>
            <person name="Haridas S."/>
            <person name="Albert R."/>
            <person name="Binder M."/>
            <person name="Bloem J."/>
            <person name="Labutti K."/>
            <person name="Salamov A."/>
            <person name="Andreopoulos B."/>
            <person name="Baker S.E."/>
            <person name="Barry K."/>
            <person name="Bills G."/>
            <person name="Bluhm B.H."/>
            <person name="Cannon C."/>
            <person name="Castanera R."/>
            <person name="Culley D.E."/>
            <person name="Daum C."/>
            <person name="Ezra D."/>
            <person name="Gonzalez J.B."/>
            <person name="Henrissat B."/>
            <person name="Kuo A."/>
            <person name="Liang C."/>
            <person name="Lipzen A."/>
            <person name="Lutzoni F."/>
            <person name="Magnuson J."/>
            <person name="Mondo S."/>
            <person name="Nolan M."/>
            <person name="Ohm R."/>
            <person name="Pangilinan J."/>
            <person name="Park H.-J."/>
            <person name="Ramirez L."/>
            <person name="Alfaro M."/>
            <person name="Sun H."/>
            <person name="Tritt A."/>
            <person name="Yoshinaga Y."/>
            <person name="Zwiers L.-H."/>
            <person name="Turgeon B.G."/>
            <person name="Goodwin S.B."/>
            <person name="Spatafora J.W."/>
            <person name="Crous P.W."/>
            <person name="Grigoriev I.V."/>
        </authorList>
    </citation>
    <scope>NUCLEOTIDE SEQUENCE</scope>
    <source>
        <strain evidence="2">IPT5</strain>
    </source>
</reference>
<protein>
    <submittedName>
        <fullName evidence="2">Uncharacterized protein</fullName>
    </submittedName>
</protein>
<evidence type="ECO:0000256" key="1">
    <source>
        <dbReference type="SAM" id="MobiDB-lite"/>
    </source>
</evidence>
<evidence type="ECO:0000313" key="3">
    <source>
        <dbReference type="Proteomes" id="UP000799423"/>
    </source>
</evidence>
<dbReference type="OrthoDB" id="3825435at2759"/>
<gene>
    <name evidence="2" type="ORF">T440DRAFT_544131</name>
</gene>
<feature type="compositionally biased region" description="Basic and acidic residues" evidence="1">
    <location>
        <begin position="271"/>
        <end position="280"/>
    </location>
</feature>
<proteinExistence type="predicted"/>
<evidence type="ECO:0000313" key="2">
    <source>
        <dbReference type="EMBL" id="KAF2845506.1"/>
    </source>
</evidence>
<dbReference type="AlphaFoldDB" id="A0A6A7AQD0"/>
<accession>A0A6A7AQD0</accession>
<name>A0A6A7AQD0_9PLEO</name>
<feature type="compositionally biased region" description="Acidic residues" evidence="1">
    <location>
        <begin position="325"/>
        <end position="339"/>
    </location>
</feature>
<sequence>MPPKRKAQEDGKEPPKKSKRTSTPDHVAEYSVVHCDCPQQSGALTCLTRATTSRDTLRAAQSLFERPWSELNVQESVFRFPHIRTPVFRAKGKDLAHGGKRELSKALCDLYIVIKDNILEPQKDDLYTLENLDEALMGEAGNAVLVSGSSADPVLVLTTGYQVEVRRTIRHEGEEAETAQLVILRHSPHADSETDPAASEYGYFIQLPRGMRVTVNGYTYVNEFSRHGDGPDGGLGTKIIMGPLIRFTIIELLTQRFFFFRTREDLDFKDPKSIETESRSKPSATERQNRSSHGDLPAENVEFTLEPYDAPVDRSREPILGQGSIDDDETGYSEDWTDG</sequence>
<feature type="region of interest" description="Disordered" evidence="1">
    <location>
        <begin position="1"/>
        <end position="25"/>
    </location>
</feature>
<dbReference type="Proteomes" id="UP000799423">
    <property type="component" value="Unassembled WGS sequence"/>
</dbReference>
<keyword evidence="3" id="KW-1185">Reference proteome</keyword>
<dbReference type="EMBL" id="MU006346">
    <property type="protein sequence ID" value="KAF2845506.1"/>
    <property type="molecule type" value="Genomic_DNA"/>
</dbReference>